<evidence type="ECO:0000313" key="3">
    <source>
        <dbReference type="Proteomes" id="UP000077245"/>
    </source>
</evidence>
<dbReference type="EMBL" id="LWMV01000063">
    <property type="protein sequence ID" value="KZX14862.1"/>
    <property type="molecule type" value="Genomic_DNA"/>
</dbReference>
<name>A0A166CTY9_9EURY</name>
<organism evidence="2 3">
    <name type="scientific">Methanobrevibacter curvatus</name>
    <dbReference type="NCBI Taxonomy" id="49547"/>
    <lineage>
        <taxon>Archaea</taxon>
        <taxon>Methanobacteriati</taxon>
        <taxon>Methanobacteriota</taxon>
        <taxon>Methanomada group</taxon>
        <taxon>Methanobacteria</taxon>
        <taxon>Methanobacteriales</taxon>
        <taxon>Methanobacteriaceae</taxon>
        <taxon>Methanobrevibacter</taxon>
    </lineage>
</organism>
<evidence type="ECO:0000256" key="1">
    <source>
        <dbReference type="SAM" id="Phobius"/>
    </source>
</evidence>
<protein>
    <recommendedName>
        <fullName evidence="4">Right handed beta helix domain-containing protein</fullName>
    </recommendedName>
</protein>
<accession>A0A166CTY9</accession>
<feature type="transmembrane region" description="Helical" evidence="1">
    <location>
        <begin position="20"/>
        <end position="45"/>
    </location>
</feature>
<dbReference type="STRING" id="49547.MBCUR_03510"/>
<dbReference type="InterPro" id="IPR011050">
    <property type="entry name" value="Pectin_lyase_fold/virulence"/>
</dbReference>
<keyword evidence="1" id="KW-1133">Transmembrane helix</keyword>
<reference evidence="2 3" key="1">
    <citation type="submission" date="2016-04" db="EMBL/GenBank/DDBJ databases">
        <title>Genome sequence of Methanobrevibacter curvatus DSM 11111.</title>
        <authorList>
            <person name="Poehlein A."/>
            <person name="Seedorf H."/>
            <person name="Daniel R."/>
        </authorList>
    </citation>
    <scope>NUCLEOTIDE SEQUENCE [LARGE SCALE GENOMIC DNA]</scope>
    <source>
        <strain evidence="2 3">DSM 11111</strain>
    </source>
</reference>
<keyword evidence="1" id="KW-0812">Transmembrane</keyword>
<keyword evidence="1" id="KW-0472">Membrane</keyword>
<dbReference type="PATRIC" id="fig|49547.3.peg.370"/>
<proteinExistence type="predicted"/>
<keyword evidence="3" id="KW-1185">Reference proteome</keyword>
<sequence>MAFEVLKVFKIFDKANKNRLLYALLMVIVVILVATMIGNVSAATYTITTSNSTSSIDAFLSNEDYENPSPLANGDTVVFNAGKYNLDLNVNKAIKLKANGKVTVNNIFTSKNTIVTGFIVKEGFYADRSNNISKNTIGYLQLSGSKSRIINNIIKGGLSVYSSNNVVKKNYISSESSIDGRKNIVTSNTFKKNVYIYDNNNKIVGNKVATNYKIFTSGKKNILKNNKQSYRDLALSNVGKISKGHVLSVKNIGTKSTKVCYIKIDNYDRTVYKIKVPALKKGKSTKVLIPKRVINKLKYRYYETRYYGGFIHLDYKNKNKDADLSNNHLDLVSNKKGYEVYVNMM</sequence>
<gene>
    <name evidence="2" type="ORF">MBCUR_03510</name>
</gene>
<evidence type="ECO:0000313" key="2">
    <source>
        <dbReference type="EMBL" id="KZX14862.1"/>
    </source>
</evidence>
<dbReference type="SUPFAM" id="SSF51126">
    <property type="entry name" value="Pectin lyase-like"/>
    <property type="match status" value="1"/>
</dbReference>
<dbReference type="Proteomes" id="UP000077245">
    <property type="component" value="Unassembled WGS sequence"/>
</dbReference>
<comment type="caution">
    <text evidence="2">The sequence shown here is derived from an EMBL/GenBank/DDBJ whole genome shotgun (WGS) entry which is preliminary data.</text>
</comment>
<dbReference type="AlphaFoldDB" id="A0A166CTY9"/>
<evidence type="ECO:0008006" key="4">
    <source>
        <dbReference type="Google" id="ProtNLM"/>
    </source>
</evidence>